<name>A0A1V6LMX2_9FLAO</name>
<dbReference type="SUPFAM" id="SSF49464">
    <property type="entry name" value="Carboxypeptidase regulatory domain-like"/>
    <property type="match status" value="1"/>
</dbReference>
<organism evidence="1 2">
    <name type="scientific">Croceivirga radicis</name>
    <dbReference type="NCBI Taxonomy" id="1929488"/>
    <lineage>
        <taxon>Bacteria</taxon>
        <taxon>Pseudomonadati</taxon>
        <taxon>Bacteroidota</taxon>
        <taxon>Flavobacteriia</taxon>
        <taxon>Flavobacteriales</taxon>
        <taxon>Flavobacteriaceae</taxon>
        <taxon>Croceivirga</taxon>
    </lineage>
</organism>
<evidence type="ECO:0000313" key="2">
    <source>
        <dbReference type="Proteomes" id="UP000191680"/>
    </source>
</evidence>
<dbReference type="AlphaFoldDB" id="A0A1V6LMX2"/>
<comment type="caution">
    <text evidence="1">The sequence shown here is derived from an EMBL/GenBank/DDBJ whole genome shotgun (WGS) entry which is preliminary data.</text>
</comment>
<accession>A0A1V6LMX2</accession>
<evidence type="ECO:0000313" key="1">
    <source>
        <dbReference type="EMBL" id="OQD41530.1"/>
    </source>
</evidence>
<gene>
    <name evidence="1" type="ORF">BUL40_15525</name>
</gene>
<dbReference type="Proteomes" id="UP000191680">
    <property type="component" value="Unassembled WGS sequence"/>
</dbReference>
<keyword evidence="2" id="KW-1185">Reference proteome</keyword>
<dbReference type="EMBL" id="MTBC01000014">
    <property type="protein sequence ID" value="OQD41530.1"/>
    <property type="molecule type" value="Genomic_DNA"/>
</dbReference>
<dbReference type="Pfam" id="PF13715">
    <property type="entry name" value="CarbopepD_reg_2"/>
    <property type="match status" value="1"/>
</dbReference>
<reference evidence="1 2" key="1">
    <citation type="submission" date="2016-12" db="EMBL/GenBank/DDBJ databases">
        <authorList>
            <person name="Song W.-J."/>
            <person name="Kurnit D.M."/>
        </authorList>
    </citation>
    <scope>NUCLEOTIDE SEQUENCE [LARGE SCALE GENOMIC DNA]</scope>
    <source>
        <strain evidence="1 2">HSG9</strain>
    </source>
</reference>
<proteinExistence type="predicted"/>
<sequence>MSASLFLFFCLGNAYGQQKSLKGKVAAAGEDVTGVTIQNLTTQKATITDFDGNFSIAVSVNDTLVFSAVQLQRKIIPVNAVLLNSSFVTITMEPFVNELKEVVVQPYGLSGDIAADLNRIQVQKEVSASSLGLPNAGKPLPSQSKRLLYEATSGGAGIPLNPILNWISGRTKRLKERVAIDEQYRRTQRVQQLYVDSIFEHQFKIPKARVNDFMYFCEVDPLFQQIVANKDQLKLWAYMQRKSKLYRENNGLE</sequence>
<dbReference type="InterPro" id="IPR008969">
    <property type="entry name" value="CarboxyPept-like_regulatory"/>
</dbReference>
<protein>
    <submittedName>
        <fullName evidence="1">Uncharacterized protein</fullName>
    </submittedName>
</protein>